<dbReference type="GO" id="GO:0016651">
    <property type="term" value="F:oxidoreductase activity, acting on NAD(P)H"/>
    <property type="evidence" value="ECO:0007669"/>
    <property type="project" value="TreeGrafter"/>
</dbReference>
<dbReference type="InterPro" id="IPR017941">
    <property type="entry name" value="Rieske_2Fe-2S"/>
</dbReference>
<evidence type="ECO:0000313" key="10">
    <source>
        <dbReference type="EMBL" id="PSJ52159.1"/>
    </source>
</evidence>
<evidence type="ECO:0000256" key="7">
    <source>
        <dbReference type="ARBA" id="ARBA00023004"/>
    </source>
</evidence>
<dbReference type="PANTHER" id="PTHR43557">
    <property type="entry name" value="APOPTOSIS-INDUCING FACTOR 1"/>
    <property type="match status" value="1"/>
</dbReference>
<keyword evidence="5" id="KW-0274">FAD</keyword>
<evidence type="ECO:0000313" key="11">
    <source>
        <dbReference type="Proteomes" id="UP000240653"/>
    </source>
</evidence>
<dbReference type="GO" id="GO:0005737">
    <property type="term" value="C:cytoplasm"/>
    <property type="evidence" value="ECO:0007669"/>
    <property type="project" value="TreeGrafter"/>
</dbReference>
<dbReference type="Gene3D" id="2.102.10.10">
    <property type="entry name" value="Rieske [2Fe-2S] iron-sulphur domain"/>
    <property type="match status" value="1"/>
</dbReference>
<name>A0A2P7RPL9_9HYPH</name>
<keyword evidence="3" id="KW-0001">2Fe-2S</keyword>
<dbReference type="Pfam" id="PF07992">
    <property type="entry name" value="Pyr_redox_2"/>
    <property type="match status" value="1"/>
</dbReference>
<dbReference type="OrthoDB" id="7809559at2"/>
<dbReference type="SUPFAM" id="SSF50022">
    <property type="entry name" value="ISP domain"/>
    <property type="match status" value="1"/>
</dbReference>
<dbReference type="SUPFAM" id="SSF55424">
    <property type="entry name" value="FAD/NAD-linked reductases, dimerisation (C-terminal) domain"/>
    <property type="match status" value="1"/>
</dbReference>
<evidence type="ECO:0000256" key="3">
    <source>
        <dbReference type="ARBA" id="ARBA00022714"/>
    </source>
</evidence>
<dbReference type="InterPro" id="IPR028202">
    <property type="entry name" value="Reductase_C"/>
</dbReference>
<comment type="caution">
    <text evidence="10">The sequence shown here is derived from an EMBL/GenBank/DDBJ whole genome shotgun (WGS) entry which is preliminary data.</text>
</comment>
<dbReference type="Pfam" id="PF00355">
    <property type="entry name" value="Rieske"/>
    <property type="match status" value="1"/>
</dbReference>
<dbReference type="Gene3D" id="3.50.50.60">
    <property type="entry name" value="FAD/NAD(P)-binding domain"/>
    <property type="match status" value="2"/>
</dbReference>
<dbReference type="PRINTS" id="PR00411">
    <property type="entry name" value="PNDRDTASEI"/>
</dbReference>
<evidence type="ECO:0000259" key="9">
    <source>
        <dbReference type="PROSITE" id="PS51296"/>
    </source>
</evidence>
<dbReference type="PANTHER" id="PTHR43557:SF2">
    <property type="entry name" value="RIESKE DOMAIN-CONTAINING PROTEIN-RELATED"/>
    <property type="match status" value="1"/>
</dbReference>
<evidence type="ECO:0000256" key="5">
    <source>
        <dbReference type="ARBA" id="ARBA00022827"/>
    </source>
</evidence>
<evidence type="ECO:0000256" key="2">
    <source>
        <dbReference type="ARBA" id="ARBA00022630"/>
    </source>
</evidence>
<gene>
    <name evidence="10" type="ORF">C7I85_29105</name>
</gene>
<dbReference type="InterPro" id="IPR023753">
    <property type="entry name" value="FAD/NAD-binding_dom"/>
</dbReference>
<dbReference type="PRINTS" id="PR00368">
    <property type="entry name" value="FADPNR"/>
</dbReference>
<keyword evidence="6" id="KW-0560">Oxidoreductase</keyword>
<dbReference type="Pfam" id="PF14759">
    <property type="entry name" value="Reductase_C"/>
    <property type="match status" value="1"/>
</dbReference>
<feature type="domain" description="Rieske" evidence="9">
    <location>
        <begin position="14"/>
        <end position="109"/>
    </location>
</feature>
<dbReference type="GO" id="GO:0046872">
    <property type="term" value="F:metal ion binding"/>
    <property type="evidence" value="ECO:0007669"/>
    <property type="project" value="UniProtKB-KW"/>
</dbReference>
<keyword evidence="2" id="KW-0285">Flavoprotein</keyword>
<accession>A0A2P7RPL9</accession>
<evidence type="ECO:0000256" key="1">
    <source>
        <dbReference type="ARBA" id="ARBA00001974"/>
    </source>
</evidence>
<evidence type="ECO:0000256" key="8">
    <source>
        <dbReference type="ARBA" id="ARBA00023014"/>
    </source>
</evidence>
<proteinExistence type="predicted"/>
<evidence type="ECO:0000256" key="4">
    <source>
        <dbReference type="ARBA" id="ARBA00022723"/>
    </source>
</evidence>
<dbReference type="GO" id="GO:0051537">
    <property type="term" value="F:2 iron, 2 sulfur cluster binding"/>
    <property type="evidence" value="ECO:0007669"/>
    <property type="project" value="UniProtKB-KW"/>
</dbReference>
<keyword evidence="4" id="KW-0479">Metal-binding</keyword>
<keyword evidence="8" id="KW-0411">Iron-sulfur</keyword>
<sequence length="512" mass="55149">MASQENQDSGPDLSAGVPISAFDKNALLKGHVGEEPVVLARVGDEILAVGGACTHYSGPLGDGILVGDTIHCPWHHACFSLRTGEALAAPAFSPLARWKVEHRDGSVFVTEKLRAEPQPARDATKDPKRIVIVGGGAAGFAAAEMLRRRGFAGQLTMLSADEDAPYDRPNLSKDYLAGEAEDSWIPLRSAKFYARNNIDLKLSTSVDRIDRDASVVVTSSGEAIPFDRLLLATGAEPIRLPLPGTEQPNVFVLRSLADSRAIIAAAEQFKSAAIIGASFIGLEVAAALRTRGLEVHVVAPEAYPLEKVLGKEFGAFIRSVHEEHGVRFHLGTTPSRIDDRTVQLSDGKSIGADFVVMGVGVKPRIAQASKAGIATDKGILVDEFLETSVPGIFAAGDIAQWQDKIHNERRRVEHWVVAERQGQVAAENMLGMRRPFTSVPFFWSAHYDVSIRYIGYATSWDAVEIDGSIEKQDCIVAYKKGGQTVAAASINRDIGLLECEVAMGRLSEHKAA</sequence>
<dbReference type="Gene3D" id="3.30.390.30">
    <property type="match status" value="1"/>
</dbReference>
<keyword evidence="7" id="KW-0408">Iron</keyword>
<dbReference type="SUPFAM" id="SSF51905">
    <property type="entry name" value="FAD/NAD(P)-binding domain"/>
    <property type="match status" value="1"/>
</dbReference>
<dbReference type="EMBL" id="PXYL01000035">
    <property type="protein sequence ID" value="PSJ52159.1"/>
    <property type="molecule type" value="Genomic_DNA"/>
</dbReference>
<dbReference type="InterPro" id="IPR036922">
    <property type="entry name" value="Rieske_2Fe-2S_sf"/>
</dbReference>
<dbReference type="AlphaFoldDB" id="A0A2P7RPL9"/>
<dbReference type="CDD" id="cd03478">
    <property type="entry name" value="Rieske_AIFL_N"/>
    <property type="match status" value="1"/>
</dbReference>
<evidence type="ECO:0000256" key="6">
    <source>
        <dbReference type="ARBA" id="ARBA00023002"/>
    </source>
</evidence>
<dbReference type="InterPro" id="IPR050446">
    <property type="entry name" value="FAD-oxidoreductase/Apoptosis"/>
</dbReference>
<dbReference type="InterPro" id="IPR036188">
    <property type="entry name" value="FAD/NAD-bd_sf"/>
</dbReference>
<dbReference type="PROSITE" id="PS51296">
    <property type="entry name" value="RIESKE"/>
    <property type="match status" value="1"/>
</dbReference>
<protein>
    <submittedName>
        <fullName evidence="10">Pyridine nucleotide-disulfide oxidoreductase</fullName>
    </submittedName>
</protein>
<keyword evidence="11" id="KW-1185">Reference proteome</keyword>
<reference evidence="10 11" key="1">
    <citation type="submission" date="2018-03" db="EMBL/GenBank/DDBJ databases">
        <title>The draft genome of Mesorhizobium soli JCM 19897.</title>
        <authorList>
            <person name="Li L."/>
            <person name="Liu L."/>
            <person name="Liang L."/>
            <person name="Wang T."/>
            <person name="Zhang X."/>
        </authorList>
    </citation>
    <scope>NUCLEOTIDE SEQUENCE [LARGE SCALE GENOMIC DNA]</scope>
    <source>
        <strain evidence="10 11">JCM 19897</strain>
    </source>
</reference>
<organism evidence="10 11">
    <name type="scientific">Pseudaminobacter soli</name>
    <name type="common">ex Li et al. 2025</name>
    <dbReference type="NCBI Taxonomy" id="1295366"/>
    <lineage>
        <taxon>Bacteria</taxon>
        <taxon>Pseudomonadati</taxon>
        <taxon>Pseudomonadota</taxon>
        <taxon>Alphaproteobacteria</taxon>
        <taxon>Hyphomicrobiales</taxon>
        <taxon>Phyllobacteriaceae</taxon>
        <taxon>Pseudaminobacter</taxon>
    </lineage>
</organism>
<dbReference type="RefSeq" id="WP_106727485.1">
    <property type="nucleotide sequence ID" value="NZ_PXYL01000035.1"/>
</dbReference>
<dbReference type="Proteomes" id="UP000240653">
    <property type="component" value="Unassembled WGS sequence"/>
</dbReference>
<comment type="cofactor">
    <cofactor evidence="1">
        <name>FAD</name>
        <dbReference type="ChEBI" id="CHEBI:57692"/>
    </cofactor>
</comment>
<dbReference type="InterPro" id="IPR016156">
    <property type="entry name" value="FAD/NAD-linked_Rdtase_dimer_sf"/>
</dbReference>